<dbReference type="Proteomes" id="UP000321393">
    <property type="component" value="Unassembled WGS sequence"/>
</dbReference>
<comment type="caution">
    <text evidence="2">The sequence shown here is derived from an EMBL/GenBank/DDBJ whole genome shotgun (WGS) entry which is preliminary data.</text>
</comment>
<gene>
    <name evidence="2" type="ORF">E6C27_scaffold465G00200</name>
</gene>
<name>A0A5A7SNA1_CUCMM</name>
<dbReference type="AlphaFoldDB" id="A0A5A7SNA1"/>
<feature type="region of interest" description="Disordered" evidence="1">
    <location>
        <begin position="61"/>
        <end position="80"/>
    </location>
</feature>
<evidence type="ECO:0008006" key="4">
    <source>
        <dbReference type="Google" id="ProtNLM"/>
    </source>
</evidence>
<evidence type="ECO:0000313" key="2">
    <source>
        <dbReference type="EMBL" id="KAA0032512.1"/>
    </source>
</evidence>
<proteinExistence type="predicted"/>
<accession>A0A5A7SNA1</accession>
<evidence type="ECO:0000313" key="3">
    <source>
        <dbReference type="Proteomes" id="UP000321393"/>
    </source>
</evidence>
<organism evidence="2 3">
    <name type="scientific">Cucumis melo var. makuwa</name>
    <name type="common">Oriental melon</name>
    <dbReference type="NCBI Taxonomy" id="1194695"/>
    <lineage>
        <taxon>Eukaryota</taxon>
        <taxon>Viridiplantae</taxon>
        <taxon>Streptophyta</taxon>
        <taxon>Embryophyta</taxon>
        <taxon>Tracheophyta</taxon>
        <taxon>Spermatophyta</taxon>
        <taxon>Magnoliopsida</taxon>
        <taxon>eudicotyledons</taxon>
        <taxon>Gunneridae</taxon>
        <taxon>Pentapetalae</taxon>
        <taxon>rosids</taxon>
        <taxon>fabids</taxon>
        <taxon>Cucurbitales</taxon>
        <taxon>Cucurbitaceae</taxon>
        <taxon>Benincaseae</taxon>
        <taxon>Cucumis</taxon>
    </lineage>
</organism>
<sequence>MPHSVAPSTADPSLNVPPNDGFIDNDKLDPPMSSTIPSSDDRLDSGTLDVPMVCAVPTSVVPSSGATVPPSIPKVSCHPSDKEPKTMALSFRLFQGTDVPDLSSSFFPSQGGSRSSSSNVPLSFDNLLVMRDLIDRRSMVDLLFHDLQGLIAFSGADASAPPS</sequence>
<protein>
    <recommendedName>
        <fullName evidence="4">Flocculation protein FLO11-like</fullName>
    </recommendedName>
</protein>
<feature type="compositionally biased region" description="Polar residues" evidence="1">
    <location>
        <begin position="1"/>
        <end position="12"/>
    </location>
</feature>
<evidence type="ECO:0000256" key="1">
    <source>
        <dbReference type="SAM" id="MobiDB-lite"/>
    </source>
</evidence>
<feature type="region of interest" description="Disordered" evidence="1">
    <location>
        <begin position="1"/>
        <end position="44"/>
    </location>
</feature>
<reference evidence="2 3" key="1">
    <citation type="submission" date="2019-08" db="EMBL/GenBank/DDBJ databases">
        <title>Draft genome sequences of two oriental melons (Cucumis melo L. var makuwa).</title>
        <authorList>
            <person name="Kwon S.-Y."/>
        </authorList>
    </citation>
    <scope>NUCLEOTIDE SEQUENCE [LARGE SCALE GENOMIC DNA]</scope>
    <source>
        <strain evidence="3">cv. SW 3</strain>
        <tissue evidence="2">Leaf</tissue>
    </source>
</reference>
<dbReference type="EMBL" id="SSTE01021454">
    <property type="protein sequence ID" value="KAA0032512.1"/>
    <property type="molecule type" value="Genomic_DNA"/>
</dbReference>